<keyword evidence="4" id="KW-1185">Reference proteome</keyword>
<accession>A0AAD1XXB8</accession>
<dbReference type="AlphaFoldDB" id="A0AAD1XXB8"/>
<feature type="coiled-coil region" evidence="1">
    <location>
        <begin position="251"/>
        <end position="332"/>
    </location>
</feature>
<organism evidence="3 4">
    <name type="scientific">Euplotes crassus</name>
    <dbReference type="NCBI Taxonomy" id="5936"/>
    <lineage>
        <taxon>Eukaryota</taxon>
        <taxon>Sar</taxon>
        <taxon>Alveolata</taxon>
        <taxon>Ciliophora</taxon>
        <taxon>Intramacronucleata</taxon>
        <taxon>Spirotrichea</taxon>
        <taxon>Hypotrichia</taxon>
        <taxon>Euplotida</taxon>
        <taxon>Euplotidae</taxon>
        <taxon>Moneuplotes</taxon>
    </lineage>
</organism>
<feature type="region of interest" description="Disordered" evidence="2">
    <location>
        <begin position="1"/>
        <end position="78"/>
    </location>
</feature>
<comment type="caution">
    <text evidence="3">The sequence shown here is derived from an EMBL/GenBank/DDBJ whole genome shotgun (WGS) entry which is preliminary data.</text>
</comment>
<feature type="compositionally biased region" description="Basic and acidic residues" evidence="2">
    <location>
        <begin position="38"/>
        <end position="48"/>
    </location>
</feature>
<sequence>MEVSKVNELSVIEEKKYRTEQIQKGDNKGSGHKTSSKKLSEESLEDYKGGSGTKHLRNQMNSNKKAIKSVGMKSKRNKKSKTDYFSSFVTTNKSYLEPKSMFYSTASRFREDKISKICESTTEPFRRTQTRINGRLKDYTPSQNEEGTQGNWEDSIDKTFENITLLVRQKKDAKEQNIYLRYQLTEALDELDEETRIQNQLELEIEEERKKTPYIHSANKEVKTELDKIKKSSGLEANTVVKEGDKLGYELKKWRYKVSKLQREVENSKTEYEVTLNHQRHEQIQELQVQITKAEEELMRLEHECRNSAFKIEKQAKRLKEKQKMIDEMFENQDKTTTPYGNIAIKQNTRDPELEYFSEKLKRIVNNERML</sequence>
<keyword evidence="1" id="KW-0175">Coiled coil</keyword>
<reference evidence="3" key="1">
    <citation type="submission" date="2023-07" db="EMBL/GenBank/DDBJ databases">
        <authorList>
            <consortium name="AG Swart"/>
            <person name="Singh M."/>
            <person name="Singh A."/>
            <person name="Seah K."/>
            <person name="Emmerich C."/>
        </authorList>
    </citation>
    <scope>NUCLEOTIDE SEQUENCE</scope>
    <source>
        <strain evidence="3">DP1</strain>
    </source>
</reference>
<evidence type="ECO:0000313" key="4">
    <source>
        <dbReference type="Proteomes" id="UP001295684"/>
    </source>
</evidence>
<evidence type="ECO:0000256" key="1">
    <source>
        <dbReference type="SAM" id="Coils"/>
    </source>
</evidence>
<evidence type="ECO:0000256" key="2">
    <source>
        <dbReference type="SAM" id="MobiDB-lite"/>
    </source>
</evidence>
<proteinExistence type="predicted"/>
<gene>
    <name evidence="3" type="ORF">ECRASSUSDP1_LOCUS21698</name>
</gene>
<dbReference type="Proteomes" id="UP001295684">
    <property type="component" value="Unassembled WGS sequence"/>
</dbReference>
<dbReference type="EMBL" id="CAMPGE010022212">
    <property type="protein sequence ID" value="CAI2380266.1"/>
    <property type="molecule type" value="Genomic_DNA"/>
</dbReference>
<feature type="compositionally biased region" description="Basic and acidic residues" evidence="2">
    <location>
        <begin position="12"/>
        <end position="29"/>
    </location>
</feature>
<name>A0AAD1XXB8_EUPCR</name>
<protein>
    <submittedName>
        <fullName evidence="3">Uncharacterized protein</fullName>
    </submittedName>
</protein>
<evidence type="ECO:0000313" key="3">
    <source>
        <dbReference type="EMBL" id="CAI2380266.1"/>
    </source>
</evidence>
<feature type="coiled-coil region" evidence="1">
    <location>
        <begin position="184"/>
        <end position="211"/>
    </location>
</feature>